<name>A0ABV4U3A9_9BACT</name>
<comment type="subcellular location">
    <subcellularLocation>
        <location evidence="1">Cell membrane</location>
        <topology evidence="1">Multi-pass membrane protein</topology>
    </subcellularLocation>
    <subcellularLocation>
        <location evidence="6">Membrane</location>
        <topology evidence="6">Multi-pass membrane protein</topology>
    </subcellularLocation>
</comment>
<dbReference type="Proteomes" id="UP001575105">
    <property type="component" value="Unassembled WGS sequence"/>
</dbReference>
<dbReference type="InterPro" id="IPR050790">
    <property type="entry name" value="ExbB/TolQ_transport"/>
</dbReference>
<keyword evidence="4 8" id="KW-1133">Transmembrane helix</keyword>
<sequence length="278" mass="29382">MARGRTLALALVLLLTMSPAAVADTTTVTYLQMFFFSGDMIGLIIVWLLLLMSAFSLGFAIMLFMQYGRSRLIPQETRAELESMLADKKYREAINFAQTDNSYLGRLASSALGEANNGYGAMERAIEEAGDMETTRILRPVEYLNVVGNIAPMIGLFGTVYGMIVAFQQLVEAGGGAEPAELAAGISTALVTTFWGLVVAIPALAAYATIRNRIDALTSEGMVVAEQIITPFKPAAKRGAAPSVPVSSAAAGVSSAGGSRQRATPKPEVGDSKDASDI</sequence>
<evidence type="ECO:0000313" key="12">
    <source>
        <dbReference type="Proteomes" id="UP001575105"/>
    </source>
</evidence>
<feature type="chain" id="PRO_5045690277" evidence="9">
    <location>
        <begin position="24"/>
        <end position="278"/>
    </location>
</feature>
<protein>
    <submittedName>
        <fullName evidence="11">MotA/TolQ/ExbB proton channel family protein</fullName>
    </submittedName>
</protein>
<proteinExistence type="inferred from homology"/>
<dbReference type="EMBL" id="JBGUBD010000002">
    <property type="protein sequence ID" value="MFA9477342.1"/>
    <property type="molecule type" value="Genomic_DNA"/>
</dbReference>
<evidence type="ECO:0000256" key="2">
    <source>
        <dbReference type="ARBA" id="ARBA00022475"/>
    </source>
</evidence>
<reference evidence="11 12" key="1">
    <citation type="submission" date="2024-08" db="EMBL/GenBank/DDBJ databases">
        <title>Whole-genome sequencing of halo(alkali)philic microorganisms from hypersaline lakes.</title>
        <authorList>
            <person name="Sorokin D.Y."/>
            <person name="Merkel A.Y."/>
            <person name="Messina E."/>
            <person name="Yakimov M."/>
        </authorList>
    </citation>
    <scope>NUCLEOTIDE SEQUENCE [LARGE SCALE GENOMIC DNA]</scope>
    <source>
        <strain evidence="11 12">AB-hyl4</strain>
    </source>
</reference>
<keyword evidence="6" id="KW-0653">Protein transport</keyword>
<evidence type="ECO:0000256" key="8">
    <source>
        <dbReference type="SAM" id="Phobius"/>
    </source>
</evidence>
<evidence type="ECO:0000256" key="4">
    <source>
        <dbReference type="ARBA" id="ARBA00022989"/>
    </source>
</evidence>
<keyword evidence="9" id="KW-0732">Signal</keyword>
<feature type="transmembrane region" description="Helical" evidence="8">
    <location>
        <begin position="182"/>
        <end position="207"/>
    </location>
</feature>
<keyword evidence="2" id="KW-1003">Cell membrane</keyword>
<evidence type="ECO:0000256" key="6">
    <source>
        <dbReference type="RuleBase" id="RU004057"/>
    </source>
</evidence>
<dbReference type="PANTHER" id="PTHR30625">
    <property type="entry name" value="PROTEIN TOLQ"/>
    <property type="match status" value="1"/>
</dbReference>
<feature type="region of interest" description="Disordered" evidence="7">
    <location>
        <begin position="249"/>
        <end position="278"/>
    </location>
</feature>
<feature type="transmembrane region" description="Helical" evidence="8">
    <location>
        <begin position="33"/>
        <end position="64"/>
    </location>
</feature>
<evidence type="ECO:0000256" key="7">
    <source>
        <dbReference type="SAM" id="MobiDB-lite"/>
    </source>
</evidence>
<comment type="similarity">
    <text evidence="6">Belongs to the exbB/tolQ family.</text>
</comment>
<accession>A0ABV4U3A9</accession>
<evidence type="ECO:0000256" key="3">
    <source>
        <dbReference type="ARBA" id="ARBA00022692"/>
    </source>
</evidence>
<dbReference type="PANTHER" id="PTHR30625:SF17">
    <property type="entry name" value="TOLQ-RELATED"/>
    <property type="match status" value="1"/>
</dbReference>
<feature type="domain" description="MotA/TolQ/ExbB proton channel" evidence="10">
    <location>
        <begin position="117"/>
        <end position="219"/>
    </location>
</feature>
<dbReference type="InterPro" id="IPR002898">
    <property type="entry name" value="MotA_ExbB_proton_chnl"/>
</dbReference>
<evidence type="ECO:0000256" key="1">
    <source>
        <dbReference type="ARBA" id="ARBA00004651"/>
    </source>
</evidence>
<gene>
    <name evidence="11" type="ORF">ACERK3_03425</name>
</gene>
<dbReference type="Pfam" id="PF01618">
    <property type="entry name" value="MotA_ExbB"/>
    <property type="match status" value="1"/>
</dbReference>
<feature type="compositionally biased region" description="Basic and acidic residues" evidence="7">
    <location>
        <begin position="268"/>
        <end position="278"/>
    </location>
</feature>
<evidence type="ECO:0000256" key="9">
    <source>
        <dbReference type="SAM" id="SignalP"/>
    </source>
</evidence>
<feature type="signal peptide" evidence="9">
    <location>
        <begin position="1"/>
        <end position="23"/>
    </location>
</feature>
<feature type="transmembrane region" description="Helical" evidence="8">
    <location>
        <begin position="146"/>
        <end position="170"/>
    </location>
</feature>
<evidence type="ECO:0000256" key="5">
    <source>
        <dbReference type="ARBA" id="ARBA00023136"/>
    </source>
</evidence>
<keyword evidence="12" id="KW-1185">Reference proteome</keyword>
<comment type="caution">
    <text evidence="11">The sequence shown here is derived from an EMBL/GenBank/DDBJ whole genome shotgun (WGS) entry which is preliminary data.</text>
</comment>
<keyword evidence="5 8" id="KW-0472">Membrane</keyword>
<evidence type="ECO:0000259" key="10">
    <source>
        <dbReference type="Pfam" id="PF01618"/>
    </source>
</evidence>
<evidence type="ECO:0000313" key="11">
    <source>
        <dbReference type="EMBL" id="MFA9477342.1"/>
    </source>
</evidence>
<keyword evidence="6" id="KW-0813">Transport</keyword>
<dbReference type="RefSeq" id="WP_425344267.1">
    <property type="nucleotide sequence ID" value="NZ_JBGUBD010000002.1"/>
</dbReference>
<organism evidence="11 12">
    <name type="scientific">Natronomicrosphaera hydrolytica</name>
    <dbReference type="NCBI Taxonomy" id="3242702"/>
    <lineage>
        <taxon>Bacteria</taxon>
        <taxon>Pseudomonadati</taxon>
        <taxon>Planctomycetota</taxon>
        <taxon>Phycisphaerae</taxon>
        <taxon>Phycisphaerales</taxon>
        <taxon>Phycisphaeraceae</taxon>
        <taxon>Natronomicrosphaera</taxon>
    </lineage>
</organism>
<feature type="compositionally biased region" description="Low complexity" evidence="7">
    <location>
        <begin position="249"/>
        <end position="259"/>
    </location>
</feature>
<keyword evidence="3 8" id="KW-0812">Transmembrane</keyword>